<dbReference type="Pfam" id="PF00583">
    <property type="entry name" value="Acetyltransf_1"/>
    <property type="match status" value="1"/>
</dbReference>
<dbReference type="FunFam" id="3.40.630.30:FF:000006">
    <property type="entry name" value="Putative n-alpha-acetyltransferase 50"/>
    <property type="match status" value="1"/>
</dbReference>
<feature type="domain" description="N-acetyltransferase" evidence="3">
    <location>
        <begin position="24"/>
        <end position="179"/>
    </location>
</feature>
<name>A0A165A3I9_9AGAM</name>
<dbReference type="CDD" id="cd04301">
    <property type="entry name" value="NAT_SF"/>
    <property type="match status" value="1"/>
</dbReference>
<dbReference type="PANTHER" id="PTHR42919:SF8">
    <property type="entry name" value="N-ALPHA-ACETYLTRANSFERASE 50"/>
    <property type="match status" value="1"/>
</dbReference>
<keyword evidence="1 4" id="KW-0808">Transferase</keyword>
<dbReference type="PROSITE" id="PS51186">
    <property type="entry name" value="GNAT"/>
    <property type="match status" value="1"/>
</dbReference>
<dbReference type="AlphaFoldDB" id="A0A165A3I9"/>
<dbReference type="GO" id="GO:0007064">
    <property type="term" value="P:mitotic sister chromatid cohesion"/>
    <property type="evidence" value="ECO:0007669"/>
    <property type="project" value="TreeGrafter"/>
</dbReference>
<evidence type="ECO:0000313" key="4">
    <source>
        <dbReference type="EMBL" id="KZS98438.1"/>
    </source>
</evidence>
<sequence>MADSSSSSAVESKPLKAARASTKISLTPVTANNLGTVRKLNSVLFPIKYSDRFYQDILLPEVEEFCQLAYYQDVPVGIICCRIEASEKAGEGKLYCMTMGVLAPYRDRHIGSECLQHVLKAAASYSRLRLTDIYMHVQISNTSARRFYERHGFRQIGLQERYYKKIVPRDAWVLERPVTQGEFPD</sequence>
<evidence type="ECO:0000256" key="1">
    <source>
        <dbReference type="ARBA" id="ARBA00022679"/>
    </source>
</evidence>
<dbReference type="OrthoDB" id="47374at2759"/>
<gene>
    <name evidence="4" type="ORF">SISNIDRAFT_472357</name>
</gene>
<evidence type="ECO:0000256" key="2">
    <source>
        <dbReference type="ARBA" id="ARBA00023315"/>
    </source>
</evidence>
<proteinExistence type="predicted"/>
<evidence type="ECO:0000313" key="5">
    <source>
        <dbReference type="Proteomes" id="UP000076722"/>
    </source>
</evidence>
<dbReference type="SUPFAM" id="SSF55729">
    <property type="entry name" value="Acyl-CoA N-acyltransferases (Nat)"/>
    <property type="match status" value="1"/>
</dbReference>
<organism evidence="4 5">
    <name type="scientific">Sistotremastrum niveocremeum HHB9708</name>
    <dbReference type="NCBI Taxonomy" id="1314777"/>
    <lineage>
        <taxon>Eukaryota</taxon>
        <taxon>Fungi</taxon>
        <taxon>Dikarya</taxon>
        <taxon>Basidiomycota</taxon>
        <taxon>Agaricomycotina</taxon>
        <taxon>Agaricomycetes</taxon>
        <taxon>Sistotremastrales</taxon>
        <taxon>Sistotremastraceae</taxon>
        <taxon>Sertulicium</taxon>
        <taxon>Sertulicium niveocremeum</taxon>
    </lineage>
</organism>
<dbReference type="GO" id="GO:0031415">
    <property type="term" value="C:NatA complex"/>
    <property type="evidence" value="ECO:0007669"/>
    <property type="project" value="TreeGrafter"/>
</dbReference>
<dbReference type="InterPro" id="IPR016181">
    <property type="entry name" value="Acyl_CoA_acyltransferase"/>
</dbReference>
<dbReference type="Proteomes" id="UP000076722">
    <property type="component" value="Unassembled WGS sequence"/>
</dbReference>
<keyword evidence="2 4" id="KW-0012">Acyltransferase</keyword>
<accession>A0A165A3I9</accession>
<evidence type="ECO:0000259" key="3">
    <source>
        <dbReference type="PROSITE" id="PS51186"/>
    </source>
</evidence>
<dbReference type="STRING" id="1314777.A0A165A3I9"/>
<dbReference type="EMBL" id="KV419395">
    <property type="protein sequence ID" value="KZS98438.1"/>
    <property type="molecule type" value="Genomic_DNA"/>
</dbReference>
<dbReference type="InterPro" id="IPR051556">
    <property type="entry name" value="N-term/lysine_N-AcTrnsfr"/>
</dbReference>
<keyword evidence="5" id="KW-1185">Reference proteome</keyword>
<dbReference type="InterPro" id="IPR000182">
    <property type="entry name" value="GNAT_dom"/>
</dbReference>
<dbReference type="PANTHER" id="PTHR42919">
    <property type="entry name" value="N-ALPHA-ACETYLTRANSFERASE"/>
    <property type="match status" value="1"/>
</dbReference>
<reference evidence="4 5" key="1">
    <citation type="journal article" date="2016" name="Mol. Biol. Evol.">
        <title>Comparative Genomics of Early-Diverging Mushroom-Forming Fungi Provides Insights into the Origins of Lignocellulose Decay Capabilities.</title>
        <authorList>
            <person name="Nagy L.G."/>
            <person name="Riley R."/>
            <person name="Tritt A."/>
            <person name="Adam C."/>
            <person name="Daum C."/>
            <person name="Floudas D."/>
            <person name="Sun H."/>
            <person name="Yadav J.S."/>
            <person name="Pangilinan J."/>
            <person name="Larsson K.H."/>
            <person name="Matsuura K."/>
            <person name="Barry K."/>
            <person name="Labutti K."/>
            <person name="Kuo R."/>
            <person name="Ohm R.A."/>
            <person name="Bhattacharya S.S."/>
            <person name="Shirouzu T."/>
            <person name="Yoshinaga Y."/>
            <person name="Martin F.M."/>
            <person name="Grigoriev I.V."/>
            <person name="Hibbett D.S."/>
        </authorList>
    </citation>
    <scope>NUCLEOTIDE SEQUENCE [LARGE SCALE GENOMIC DNA]</scope>
    <source>
        <strain evidence="4 5">HHB9708</strain>
    </source>
</reference>
<dbReference type="GO" id="GO:0016747">
    <property type="term" value="F:acyltransferase activity, transferring groups other than amino-acyl groups"/>
    <property type="evidence" value="ECO:0007669"/>
    <property type="project" value="InterPro"/>
</dbReference>
<protein>
    <submittedName>
        <fullName evidence="4">Acyl-CoA N-acyltransferase</fullName>
    </submittedName>
</protein>
<dbReference type="Gene3D" id="3.40.630.30">
    <property type="match status" value="1"/>
</dbReference>